<dbReference type="GO" id="GO:0008270">
    <property type="term" value="F:zinc ion binding"/>
    <property type="evidence" value="ECO:0007669"/>
    <property type="project" value="UniProtKB-KW"/>
</dbReference>
<accession>A0AA47NYE9</accession>
<keyword evidence="5" id="KW-0862">Zinc</keyword>
<dbReference type="GO" id="GO:0005634">
    <property type="term" value="C:nucleus"/>
    <property type="evidence" value="ECO:0007669"/>
    <property type="project" value="UniProtKB-SubCell"/>
</dbReference>
<evidence type="ECO:0000256" key="4">
    <source>
        <dbReference type="ARBA" id="ARBA00022771"/>
    </source>
</evidence>
<feature type="region of interest" description="Disordered" evidence="7">
    <location>
        <begin position="146"/>
        <end position="177"/>
    </location>
</feature>
<keyword evidence="6" id="KW-0539">Nucleus</keyword>
<protein>
    <submittedName>
        <fullName evidence="9">Zinc finger protein 385B</fullName>
    </submittedName>
</protein>
<keyword evidence="3" id="KW-0677">Repeat</keyword>
<evidence type="ECO:0000256" key="6">
    <source>
        <dbReference type="ARBA" id="ARBA00023242"/>
    </source>
</evidence>
<gene>
    <name evidence="9" type="primary">Znf385b</name>
    <name evidence="9" type="ORF">N1851_018334</name>
</gene>
<feature type="compositionally biased region" description="Polar residues" evidence="7">
    <location>
        <begin position="94"/>
        <end position="103"/>
    </location>
</feature>
<dbReference type="SMART" id="SM00451">
    <property type="entry name" value="ZnF_U1"/>
    <property type="match status" value="3"/>
</dbReference>
<feature type="domain" description="C2H2-type" evidence="8">
    <location>
        <begin position="55"/>
        <end position="78"/>
    </location>
</feature>
<dbReference type="InterPro" id="IPR051845">
    <property type="entry name" value="Znf385"/>
</dbReference>
<evidence type="ECO:0000313" key="9">
    <source>
        <dbReference type="EMBL" id="KAK0143496.1"/>
    </source>
</evidence>
<feature type="compositionally biased region" description="Low complexity" evidence="7">
    <location>
        <begin position="151"/>
        <end position="177"/>
    </location>
</feature>
<evidence type="ECO:0000256" key="5">
    <source>
        <dbReference type="ARBA" id="ARBA00022833"/>
    </source>
</evidence>
<evidence type="ECO:0000256" key="1">
    <source>
        <dbReference type="ARBA" id="ARBA00004123"/>
    </source>
</evidence>
<dbReference type="EMBL" id="JAOPHQ010003412">
    <property type="protein sequence ID" value="KAK0143496.1"/>
    <property type="molecule type" value="Genomic_DNA"/>
</dbReference>
<organism evidence="9 10">
    <name type="scientific">Merluccius polli</name>
    <name type="common">Benguela hake</name>
    <name type="synonym">Merluccius cadenati</name>
    <dbReference type="NCBI Taxonomy" id="89951"/>
    <lineage>
        <taxon>Eukaryota</taxon>
        <taxon>Metazoa</taxon>
        <taxon>Chordata</taxon>
        <taxon>Craniata</taxon>
        <taxon>Vertebrata</taxon>
        <taxon>Euteleostomi</taxon>
        <taxon>Actinopterygii</taxon>
        <taxon>Neopterygii</taxon>
        <taxon>Teleostei</taxon>
        <taxon>Neoteleostei</taxon>
        <taxon>Acanthomorphata</taxon>
        <taxon>Zeiogadaria</taxon>
        <taxon>Gadariae</taxon>
        <taxon>Gadiformes</taxon>
        <taxon>Gadoidei</taxon>
        <taxon>Merlucciidae</taxon>
        <taxon>Merluccius</taxon>
    </lineage>
</organism>
<dbReference type="SMART" id="SM00355">
    <property type="entry name" value="ZnF_C2H2"/>
    <property type="match status" value="3"/>
</dbReference>
<dbReference type="Gene3D" id="3.30.160.60">
    <property type="entry name" value="Classic Zinc Finger"/>
    <property type="match status" value="3"/>
</dbReference>
<dbReference type="GO" id="GO:0003676">
    <property type="term" value="F:nucleic acid binding"/>
    <property type="evidence" value="ECO:0007669"/>
    <property type="project" value="InterPro"/>
</dbReference>
<keyword evidence="4" id="KW-0863">Zinc-finger</keyword>
<evidence type="ECO:0000256" key="3">
    <source>
        <dbReference type="ARBA" id="ARBA00022737"/>
    </source>
</evidence>
<dbReference type="AlphaFoldDB" id="A0AA47NYE9"/>
<evidence type="ECO:0000256" key="2">
    <source>
        <dbReference type="ARBA" id="ARBA00022723"/>
    </source>
</evidence>
<comment type="subcellular location">
    <subcellularLocation>
        <location evidence="1">Nucleus</location>
    </subcellularLocation>
</comment>
<dbReference type="SUPFAM" id="SSF57667">
    <property type="entry name" value="beta-beta-alpha zinc fingers"/>
    <property type="match status" value="3"/>
</dbReference>
<comment type="caution">
    <text evidence="9">The sequence shown here is derived from an EMBL/GenBank/DDBJ whole genome shotgun (WGS) entry which is preliminary data.</text>
</comment>
<dbReference type="Pfam" id="PF12874">
    <property type="entry name" value="zf-met"/>
    <property type="match status" value="3"/>
</dbReference>
<name>A0AA47NYE9_MERPO</name>
<sequence>MQSTLELNSMMSLPVETTSPVGLFPNFNTMDPVQKAVINHTFGVTMETTKRQVICCHTCQLRFNSQSQAASHYKGSRHTKRLKAQENGVKMSITGATNSSSSRPAGPAPLPSSATSNILKHTGLLSSVSPCSTRVGCVPLPTSPLSASLATPTSQHTPPTSIHTTPTSPQATPTSPQLLSTLCYSLPSPSLAPPPQAHPPDLEPHPDWLASEEEKAKKLLYCSLCKVAVNSLSQLDAHNTGVKHRTMLEARIGAGVIKSYLRPGSKAQNSSSLLKGSGLQNKSFHCQTCDVHVNSEVQLKQHISSRRHKDRVAGKPSKPKFSPYSKQHTTATDHVSVDVDLQRAWTRYRCGAEHNIREYIYTHSFITLTNPSCVGPCD</sequence>
<dbReference type="InterPro" id="IPR013087">
    <property type="entry name" value="Znf_C2H2_type"/>
</dbReference>
<evidence type="ECO:0000259" key="8">
    <source>
        <dbReference type="PROSITE" id="PS00028"/>
    </source>
</evidence>
<feature type="region of interest" description="Disordered" evidence="7">
    <location>
        <begin position="301"/>
        <end position="329"/>
    </location>
</feature>
<proteinExistence type="predicted"/>
<feature type="domain" description="C2H2-type" evidence="8">
    <location>
        <begin position="286"/>
        <end position="308"/>
    </location>
</feature>
<keyword evidence="10" id="KW-1185">Reference proteome</keyword>
<feature type="compositionally biased region" description="Low complexity" evidence="7">
    <location>
        <begin position="315"/>
        <end position="326"/>
    </location>
</feature>
<dbReference type="InterPro" id="IPR036236">
    <property type="entry name" value="Znf_C2H2_sf"/>
</dbReference>
<dbReference type="PANTHER" id="PTHR23067">
    <property type="entry name" value="DOUBLE-STRANDED RNA-BINDING ZINC FINGER PROTEIN"/>
    <property type="match status" value="1"/>
</dbReference>
<keyword evidence="2" id="KW-0479">Metal-binding</keyword>
<dbReference type="InterPro" id="IPR003604">
    <property type="entry name" value="Matrin/U1-like-C_Znf_C2H2"/>
</dbReference>
<evidence type="ECO:0000313" key="10">
    <source>
        <dbReference type="Proteomes" id="UP001174136"/>
    </source>
</evidence>
<dbReference type="PANTHER" id="PTHR23067:SF8">
    <property type="entry name" value="ZINC FINGER PROTEIN 385B"/>
    <property type="match status" value="1"/>
</dbReference>
<dbReference type="FunFam" id="3.30.160.60:FF:000293">
    <property type="entry name" value="zinc finger protein 385B isoform X3"/>
    <property type="match status" value="1"/>
</dbReference>
<dbReference type="PROSITE" id="PS00028">
    <property type="entry name" value="ZINC_FINGER_C2H2_1"/>
    <property type="match status" value="2"/>
</dbReference>
<reference evidence="9" key="1">
    <citation type="journal article" date="2023" name="Front. Mar. Sci.">
        <title>A new Merluccius polli reference genome to investigate the effects of global change in West African waters.</title>
        <authorList>
            <person name="Mateo J.L."/>
            <person name="Blanco-Fernandez C."/>
            <person name="Garcia-Vazquez E."/>
            <person name="Machado-Schiaffino G."/>
        </authorList>
    </citation>
    <scope>NUCLEOTIDE SEQUENCE</scope>
    <source>
        <strain evidence="9">C29</strain>
        <tissue evidence="9">Fin</tissue>
    </source>
</reference>
<evidence type="ECO:0000256" key="7">
    <source>
        <dbReference type="SAM" id="MobiDB-lite"/>
    </source>
</evidence>
<feature type="region of interest" description="Disordered" evidence="7">
    <location>
        <begin position="93"/>
        <end position="115"/>
    </location>
</feature>
<dbReference type="Proteomes" id="UP001174136">
    <property type="component" value="Unassembled WGS sequence"/>
</dbReference>